<dbReference type="PANTHER" id="PTHR22722:SF14">
    <property type="entry name" value="MEGALIN, ISOFORM A"/>
    <property type="match status" value="1"/>
</dbReference>
<evidence type="ECO:0000256" key="8">
    <source>
        <dbReference type="ARBA" id="ARBA00023157"/>
    </source>
</evidence>
<evidence type="ECO:0000256" key="2">
    <source>
        <dbReference type="ARBA" id="ARBA00022536"/>
    </source>
</evidence>
<evidence type="ECO:0000256" key="12">
    <source>
        <dbReference type="PROSITE-ProRule" id="PRU00461"/>
    </source>
</evidence>
<dbReference type="InterPro" id="IPR011042">
    <property type="entry name" value="6-blade_b-propeller_TolB-like"/>
</dbReference>
<feature type="disulfide bond" evidence="11">
    <location>
        <begin position="426"/>
        <end position="438"/>
    </location>
</feature>
<name>A0ABM0H074_SACKO</name>
<dbReference type="PROSITE" id="PS50068">
    <property type="entry name" value="LDLRA_2"/>
    <property type="match status" value="11"/>
</dbReference>
<reference evidence="15" key="1">
    <citation type="submission" date="2025-08" db="UniProtKB">
        <authorList>
            <consortium name="RefSeq"/>
        </authorList>
    </citation>
    <scope>IDENTIFICATION</scope>
    <source>
        <tissue evidence="15">Testes</tissue>
    </source>
</reference>
<sequence length="888" mass="100084">MAHEHFYKLKNMGFLLITVNRVFFDHLDVADFLSRRTTLNHRIPHIFALTMFEDYVFWTDWETKGIHRANKNTGEGHTTLITTTHRPMDIHVYHPLRQPPMLPNSCENNGDCSNLCLLAPNNQRTCACPDSFYLANNGRTCLSNCSASQFVCSNDKCIPFWWKCDNEDDCGDESDEPADCRPFVCQAGQFQCDNKHCLNPAFLCDGDNDCGDNSDEQNCQHHTCMPNQFKCEQEQKCIMASLRCDGTNHCESGEDEANCEAVTCEADRFQCETTRRCIPTVWKCDGDNDCGDNSDEPPTCRTRTCGPDEFQCVENGRCIPMSWRCNGYDDCGDNSDEPADHCEQITCEESQFRCDNFRCIPQRFLCDHDNDCGDRSDEEGCTPRPCTVSEFRCSNDRCITNRWKCDGEDDCGDGSDELGDNCAPTCSSAEFQCNNGHCIAAEWKCDGDADCLDGSDEMDCMDIRVCELNEFQCKNTLCRPLEWRCDGDNDCLDNSDEDPEMCGQIPCPPDKFRCRNNICIASFLVCDGTDQCGDGSDEECDPTEPPRCESYEFKCANHRCIPAPFECDNEDDCGDLSDELNCTRPGVDDNQCLVNNGGCHQQCRQIQGGYVCECNDGYQLKDDRITCGEYRLQIENLGAPHGIAIDWITDHIYWTDSQYDTISVAKINGQNQKTLINTGLDMPHAIVVAPDRGLMYWTDWGMNPKIESSYLDGSHRIVLVSDRLIWPTGLAIDLFNERLYWADPKTNLIESLRLDGNDRVTVVTFPRGSDQPYLIDLFEDFIYGTTFQTNKIFRVNKFGLGEIEIISSSLEHTTDLVIIQEYKQMAAPNPCEGKDCSQLCLPQPGEATCSCGDGFEESGTNCNPIEGCNTIQCANEGTCYMDNQKAKC</sequence>
<protein>
    <submittedName>
        <fullName evidence="15">Prolow-density lipoprotein receptor-related protein 1-like</fullName>
    </submittedName>
</protein>
<dbReference type="SUPFAM" id="SSF57424">
    <property type="entry name" value="LDL receptor-like module"/>
    <property type="match status" value="11"/>
</dbReference>
<feature type="disulfide bond" evidence="11">
    <location>
        <begin position="466"/>
        <end position="478"/>
    </location>
</feature>
<feature type="disulfide bond" evidence="11">
    <location>
        <begin position="473"/>
        <end position="491"/>
    </location>
</feature>
<dbReference type="Gene3D" id="2.120.10.30">
    <property type="entry name" value="TolB, C-terminal domain"/>
    <property type="match status" value="2"/>
</dbReference>
<feature type="disulfide bond" evidence="11">
    <location>
        <begin position="145"/>
        <end position="157"/>
    </location>
</feature>
<dbReference type="InterPro" id="IPR036055">
    <property type="entry name" value="LDL_receptor-like_sf"/>
</dbReference>
<dbReference type="SMART" id="SM00135">
    <property type="entry name" value="LY"/>
    <property type="match status" value="4"/>
</dbReference>
<proteinExistence type="predicted"/>
<keyword evidence="14" id="KW-1185">Reference proteome</keyword>
<keyword evidence="8 11" id="KW-1015">Disulfide bond</keyword>
<dbReference type="PROSITE" id="PS01209">
    <property type="entry name" value="LDLRA_1"/>
    <property type="match status" value="5"/>
</dbReference>
<keyword evidence="9" id="KW-0675">Receptor</keyword>
<dbReference type="InterPro" id="IPR023415">
    <property type="entry name" value="LDLR_class-A_CS"/>
</dbReference>
<feature type="repeat" description="LDL-receptor class B" evidence="12">
    <location>
        <begin position="693"/>
        <end position="736"/>
    </location>
</feature>
<dbReference type="InterPro" id="IPR002172">
    <property type="entry name" value="LDrepeatLR_classA_rpt"/>
</dbReference>
<dbReference type="SMART" id="SM00179">
    <property type="entry name" value="EGF_CA"/>
    <property type="match status" value="2"/>
</dbReference>
<evidence type="ECO:0000256" key="6">
    <source>
        <dbReference type="ARBA" id="ARBA00022989"/>
    </source>
</evidence>
<feature type="disulfide bond" evidence="11">
    <location>
        <begin position="185"/>
        <end position="197"/>
    </location>
</feature>
<keyword evidence="2" id="KW-0245">EGF-like domain</keyword>
<evidence type="ECO:0000313" key="14">
    <source>
        <dbReference type="Proteomes" id="UP000694865"/>
    </source>
</evidence>
<evidence type="ECO:0000256" key="4">
    <source>
        <dbReference type="ARBA" id="ARBA00022692"/>
    </source>
</evidence>
<feature type="disulfide bond" evidence="11">
    <location>
        <begin position="244"/>
        <end position="259"/>
    </location>
</feature>
<evidence type="ECO:0000256" key="3">
    <source>
        <dbReference type="ARBA" id="ARBA00022583"/>
    </source>
</evidence>
<feature type="disulfide bond" evidence="11">
    <location>
        <begin position="366"/>
        <end position="381"/>
    </location>
</feature>
<evidence type="ECO:0000256" key="9">
    <source>
        <dbReference type="ARBA" id="ARBA00023170"/>
    </source>
</evidence>
<gene>
    <name evidence="15" type="primary">LOC100371747</name>
</gene>
<organism evidence="14 15">
    <name type="scientific">Saccoglossus kowalevskii</name>
    <name type="common">Acorn worm</name>
    <dbReference type="NCBI Taxonomy" id="10224"/>
    <lineage>
        <taxon>Eukaryota</taxon>
        <taxon>Metazoa</taxon>
        <taxon>Hemichordata</taxon>
        <taxon>Enteropneusta</taxon>
        <taxon>Harrimaniidae</taxon>
        <taxon>Saccoglossus</taxon>
    </lineage>
</organism>
<keyword evidence="7" id="KW-0472">Membrane</keyword>
<feature type="disulfide bond" evidence="11">
    <location>
        <begin position="567"/>
        <end position="582"/>
    </location>
</feature>
<dbReference type="SUPFAM" id="SSF57196">
    <property type="entry name" value="EGF/Laminin"/>
    <property type="match status" value="1"/>
</dbReference>
<keyword evidence="4" id="KW-0812">Transmembrane</keyword>
<feature type="disulfide bond" evidence="11">
    <location>
        <begin position="204"/>
        <end position="219"/>
    </location>
</feature>
<dbReference type="PROSITE" id="PS51120">
    <property type="entry name" value="LDLRB"/>
    <property type="match status" value="3"/>
</dbReference>
<feature type="disulfide bond" evidence="11">
    <location>
        <begin position="192"/>
        <end position="210"/>
    </location>
</feature>
<feature type="repeat" description="LDL-receptor class B" evidence="12">
    <location>
        <begin position="650"/>
        <end position="692"/>
    </location>
</feature>
<feature type="disulfide bond" evidence="11">
    <location>
        <begin position="354"/>
        <end position="372"/>
    </location>
</feature>
<evidence type="ECO:0000256" key="1">
    <source>
        <dbReference type="ARBA" id="ARBA00004167"/>
    </source>
</evidence>
<keyword evidence="3" id="KW-0254">Endocytosis</keyword>
<evidence type="ECO:0000256" key="7">
    <source>
        <dbReference type="ARBA" id="ARBA00023136"/>
    </source>
</evidence>
<dbReference type="InterPro" id="IPR001881">
    <property type="entry name" value="EGF-like_Ca-bd_dom"/>
</dbReference>
<dbReference type="CDD" id="cd00112">
    <property type="entry name" value="LDLa"/>
    <property type="match status" value="11"/>
</dbReference>
<feature type="disulfide bond" evidence="11">
    <location>
        <begin position="514"/>
        <end position="532"/>
    </location>
</feature>
<keyword evidence="5" id="KW-0677">Repeat</keyword>
<evidence type="ECO:0000259" key="13">
    <source>
        <dbReference type="PROSITE" id="PS01186"/>
    </source>
</evidence>
<dbReference type="InterPro" id="IPR000742">
    <property type="entry name" value="EGF"/>
</dbReference>
<evidence type="ECO:0000313" key="15">
    <source>
        <dbReference type="RefSeq" id="XP_002741308.2"/>
    </source>
</evidence>
<evidence type="ECO:0000256" key="10">
    <source>
        <dbReference type="ARBA" id="ARBA00023180"/>
    </source>
</evidence>
<dbReference type="PROSITE" id="PS01186">
    <property type="entry name" value="EGF_2"/>
    <property type="match status" value="1"/>
</dbReference>
<feature type="disulfide bond" evidence="11">
    <location>
        <begin position="555"/>
        <end position="573"/>
    </location>
</feature>
<dbReference type="SUPFAM" id="SSF63825">
    <property type="entry name" value="YWTD domain"/>
    <property type="match status" value="2"/>
</dbReference>
<dbReference type="GeneID" id="100371747"/>
<dbReference type="PANTHER" id="PTHR22722">
    <property type="entry name" value="LOW-DENSITY LIPOPROTEIN RECEPTOR-RELATED PROTEIN 2-RELATED"/>
    <property type="match status" value="1"/>
</dbReference>
<comment type="caution">
    <text evidence="11">Lacks conserved residue(s) required for the propagation of feature annotation.</text>
</comment>
<keyword evidence="10" id="KW-0325">Glycoprotein</keyword>
<feature type="disulfide bond" evidence="11">
    <location>
        <begin position="152"/>
        <end position="170"/>
    </location>
</feature>
<feature type="disulfide bond" evidence="11">
    <location>
        <begin position="445"/>
        <end position="460"/>
    </location>
</feature>
<comment type="subcellular location">
    <subcellularLocation>
        <location evidence="1">Membrane</location>
        <topology evidence="1">Single-pass membrane protein</topology>
    </subcellularLocation>
</comment>
<dbReference type="SMART" id="SM00192">
    <property type="entry name" value="LDLa"/>
    <property type="match status" value="11"/>
</dbReference>
<feature type="disulfide bond" evidence="11">
    <location>
        <begin position="347"/>
        <end position="359"/>
    </location>
</feature>
<dbReference type="Pfam" id="PF00058">
    <property type="entry name" value="Ldl_recept_b"/>
    <property type="match status" value="2"/>
</dbReference>
<feature type="disulfide bond" evidence="11">
    <location>
        <begin position="393"/>
        <end position="411"/>
    </location>
</feature>
<dbReference type="Gene3D" id="4.10.400.10">
    <property type="entry name" value="Low-density Lipoprotein Receptor"/>
    <property type="match status" value="11"/>
</dbReference>
<dbReference type="SMART" id="SM00181">
    <property type="entry name" value="EGF"/>
    <property type="match status" value="5"/>
</dbReference>
<dbReference type="RefSeq" id="XP_002741308.2">
    <property type="nucleotide sequence ID" value="XM_002741262.2"/>
</dbReference>
<feature type="disulfide bond" evidence="11">
    <location>
        <begin position="548"/>
        <end position="560"/>
    </location>
</feature>
<feature type="disulfide bond" evidence="11">
    <location>
        <begin position="507"/>
        <end position="519"/>
    </location>
</feature>
<dbReference type="Pfam" id="PF00057">
    <property type="entry name" value="Ldl_recept_a"/>
    <property type="match status" value="11"/>
</dbReference>
<feature type="non-terminal residue" evidence="15">
    <location>
        <position position="888"/>
    </location>
</feature>
<dbReference type="InterPro" id="IPR000033">
    <property type="entry name" value="LDLR_classB_rpt"/>
</dbReference>
<feature type="disulfide bond" evidence="11">
    <location>
        <begin position="433"/>
        <end position="451"/>
    </location>
</feature>
<dbReference type="PRINTS" id="PR00261">
    <property type="entry name" value="LDLRECEPTOR"/>
</dbReference>
<dbReference type="InterPro" id="IPR051221">
    <property type="entry name" value="LDLR-related"/>
</dbReference>
<keyword evidence="6" id="KW-1133">Transmembrane helix</keyword>
<dbReference type="Gene3D" id="2.10.25.10">
    <property type="entry name" value="Laminin"/>
    <property type="match status" value="1"/>
</dbReference>
<feature type="disulfide bond" evidence="11">
    <location>
        <begin position="386"/>
        <end position="398"/>
    </location>
</feature>
<dbReference type="Proteomes" id="UP000694865">
    <property type="component" value="Unplaced"/>
</dbReference>
<evidence type="ECO:0000256" key="5">
    <source>
        <dbReference type="ARBA" id="ARBA00022737"/>
    </source>
</evidence>
<evidence type="ECO:0000256" key="11">
    <source>
        <dbReference type="PROSITE-ProRule" id="PRU00124"/>
    </source>
</evidence>
<accession>A0ABM0H074</accession>
<dbReference type="Pfam" id="PF14670">
    <property type="entry name" value="FXa_inhibition"/>
    <property type="match status" value="1"/>
</dbReference>
<feature type="repeat" description="LDL-receptor class B" evidence="12">
    <location>
        <begin position="737"/>
        <end position="779"/>
    </location>
</feature>
<feature type="domain" description="EGF-like" evidence="13">
    <location>
        <begin position="612"/>
        <end position="627"/>
    </location>
</feature>